<dbReference type="EMBL" id="UOEK01000217">
    <property type="protein sequence ID" value="VAW01676.1"/>
    <property type="molecule type" value="Genomic_DNA"/>
</dbReference>
<evidence type="ECO:0000313" key="2">
    <source>
        <dbReference type="EMBL" id="VAW01676.1"/>
    </source>
</evidence>
<dbReference type="InterPro" id="IPR009937">
    <property type="entry name" value="Phage_holin_3_6"/>
</dbReference>
<evidence type="ECO:0008006" key="3">
    <source>
        <dbReference type="Google" id="ProtNLM"/>
    </source>
</evidence>
<reference evidence="2" key="1">
    <citation type="submission" date="2018-06" db="EMBL/GenBank/DDBJ databases">
        <authorList>
            <person name="Zhirakovskaya E."/>
        </authorList>
    </citation>
    <scope>NUCLEOTIDE SEQUENCE</scope>
</reference>
<organism evidence="2">
    <name type="scientific">hydrothermal vent metagenome</name>
    <dbReference type="NCBI Taxonomy" id="652676"/>
    <lineage>
        <taxon>unclassified sequences</taxon>
        <taxon>metagenomes</taxon>
        <taxon>ecological metagenomes</taxon>
    </lineage>
</organism>
<gene>
    <name evidence="2" type="ORF">MNBD_ACTINO02-131</name>
</gene>
<protein>
    <recommendedName>
        <fullName evidence="3">Phage holin family protein</fullName>
    </recommendedName>
</protein>
<keyword evidence="1" id="KW-1133">Transmembrane helix</keyword>
<evidence type="ECO:0000256" key="1">
    <source>
        <dbReference type="SAM" id="Phobius"/>
    </source>
</evidence>
<proteinExistence type="predicted"/>
<accession>A0A3B0T414</accession>
<keyword evidence="1" id="KW-0812">Transmembrane</keyword>
<dbReference type="AlphaFoldDB" id="A0A3B0T414"/>
<feature type="transmembrane region" description="Helical" evidence="1">
    <location>
        <begin position="71"/>
        <end position="93"/>
    </location>
</feature>
<name>A0A3B0T414_9ZZZZ</name>
<sequence>MNSSADIPTMVQEFYELAKAYLRQETIEPAKRLGRFAAFSLAAALSFALGAFFIGVAVLRSATRLLPAGPYWSALAYGITVVILVLAIGLIVWRTSSSEGTRV</sequence>
<feature type="transmembrane region" description="Helical" evidence="1">
    <location>
        <begin position="36"/>
        <end position="59"/>
    </location>
</feature>
<keyword evidence="1" id="KW-0472">Membrane</keyword>
<dbReference type="Pfam" id="PF07332">
    <property type="entry name" value="Phage_holin_3_6"/>
    <property type="match status" value="1"/>
</dbReference>